<comment type="caution">
    <text evidence="11">The sequence shown here is derived from an EMBL/GenBank/DDBJ whole genome shotgun (WGS) entry which is preliminary data.</text>
</comment>
<sequence length="745" mass="86746">MKTTVSQDDLLRIVYGDHDDPFSVLGYHQLEQPAHTVYTIRVFVPDAISVIIYAQDREPIQAKKCHPAGFFEAILEREMMSFPYLLDVTLEDGQVIRMHDAYCFWSIMSPYDIHLIGEGTQQHVFEKLGAHPMTINDVSGVYFAVWAPDARRVSVTGDFNRWNGRQNPMRKLKPAGIWELFIPDIGFGDRYKYEVVFQTKHILMKTDPYAFASELRPRCASIVTDLESYQWGDADWMTARRKKKHLELPLSIYEVHLGSWQQDPDTSKEIRFLNYRELAEKLVAYVLDMGYTHLEILPISEHLLDASWGYQVTGFYSPTSRYGSPDDFKYFVDYCHQHGIGVFMDWVPGHFPRDYTALARYDGTALYEHLDPRRGFHPQWGTYIFNFSRNEVRNFLIGSALFWLQYYHLDGLRVDAVASMLNLNFGRKEGEWLPNEYGGIENLEAVKFLQELNDRVHEQFPDVLMMAEESSSWPLTTGPTYRGGLGFDMKWNMGWMNDSLKYMSADPIYRKFQHSVLTWSIFYAFSENFILPLSHDEVVHLKKSILGKMPGDEWKKMANVRLFYGYQYGHPGKKLLFMGGEFGQWREWTELMSLQWEVLQNPLHQKLQTYVRDLNKLYRQEPCLYEIDGHSDGFLWIDFADADRSVIAFMRKGKKKDDELIWIFNFTPIPRPDYRIGVPKPGYYKEIFNSDLEKYGGSNVGNFESVAAVKGSWQIFEYSCPVSLPPLGVIVFRWSGSEEKNTAAT</sequence>
<dbReference type="HAMAP" id="MF_00685">
    <property type="entry name" value="GlgB"/>
    <property type="match status" value="1"/>
</dbReference>
<dbReference type="SUPFAM" id="SSF51445">
    <property type="entry name" value="(Trans)glycosidases"/>
    <property type="match status" value="1"/>
</dbReference>
<gene>
    <name evidence="9 11" type="primary">glgB</name>
    <name evidence="11" type="ORF">ACFL27_13480</name>
</gene>
<evidence type="ECO:0000256" key="2">
    <source>
        <dbReference type="ARBA" id="ARBA00004964"/>
    </source>
</evidence>
<dbReference type="SUPFAM" id="SSF81296">
    <property type="entry name" value="E set domains"/>
    <property type="match status" value="2"/>
</dbReference>
<dbReference type="NCBIfam" id="TIGR01515">
    <property type="entry name" value="branching_enzym"/>
    <property type="match status" value="1"/>
</dbReference>
<dbReference type="InterPro" id="IPR013783">
    <property type="entry name" value="Ig-like_fold"/>
</dbReference>
<keyword evidence="4 9" id="KW-0321">Glycogen metabolism</keyword>
<dbReference type="Proteomes" id="UP001594351">
    <property type="component" value="Unassembled WGS sequence"/>
</dbReference>
<dbReference type="Gene3D" id="3.20.20.80">
    <property type="entry name" value="Glycosidases"/>
    <property type="match status" value="1"/>
</dbReference>
<evidence type="ECO:0000256" key="9">
    <source>
        <dbReference type="HAMAP-Rule" id="MF_00685"/>
    </source>
</evidence>
<dbReference type="InterPro" id="IPR013780">
    <property type="entry name" value="Glyco_hydro_b"/>
</dbReference>
<name>A0ABV6YYC5_UNCC1</name>
<keyword evidence="12" id="KW-1185">Reference proteome</keyword>
<dbReference type="InterPro" id="IPR037439">
    <property type="entry name" value="Branching_enzy"/>
</dbReference>
<dbReference type="Gene3D" id="2.60.40.10">
    <property type="entry name" value="Immunoglobulins"/>
    <property type="match status" value="2"/>
</dbReference>
<dbReference type="Gene3D" id="2.60.40.1180">
    <property type="entry name" value="Golgi alpha-mannosidase II"/>
    <property type="match status" value="1"/>
</dbReference>
<dbReference type="InterPro" id="IPR004193">
    <property type="entry name" value="Glyco_hydro_13_N"/>
</dbReference>
<dbReference type="PANTHER" id="PTHR43651">
    <property type="entry name" value="1,4-ALPHA-GLUCAN-BRANCHING ENZYME"/>
    <property type="match status" value="1"/>
</dbReference>
<dbReference type="CDD" id="cd02855">
    <property type="entry name" value="E_set_GBE_prok_N"/>
    <property type="match status" value="1"/>
</dbReference>
<feature type="active site" description="Nucleophile" evidence="9">
    <location>
        <position position="415"/>
    </location>
</feature>
<dbReference type="InterPro" id="IPR006407">
    <property type="entry name" value="GlgB"/>
</dbReference>
<dbReference type="Pfam" id="PF00128">
    <property type="entry name" value="Alpha-amylase"/>
    <property type="match status" value="1"/>
</dbReference>
<dbReference type="InterPro" id="IPR014756">
    <property type="entry name" value="Ig_E-set"/>
</dbReference>
<proteinExistence type="inferred from homology"/>
<dbReference type="Pfam" id="PF02806">
    <property type="entry name" value="Alpha-amylase_C"/>
    <property type="match status" value="1"/>
</dbReference>
<dbReference type="Pfam" id="PF22019">
    <property type="entry name" value="GlgB_N"/>
    <property type="match status" value="1"/>
</dbReference>
<keyword evidence="6 9" id="KW-0808">Transferase</keyword>
<evidence type="ECO:0000256" key="1">
    <source>
        <dbReference type="ARBA" id="ARBA00000826"/>
    </source>
</evidence>
<dbReference type="NCBIfam" id="NF003811">
    <property type="entry name" value="PRK05402.1"/>
    <property type="match status" value="1"/>
</dbReference>
<dbReference type="PANTHER" id="PTHR43651:SF3">
    <property type="entry name" value="1,4-ALPHA-GLUCAN-BRANCHING ENZYME"/>
    <property type="match status" value="1"/>
</dbReference>
<dbReference type="Pfam" id="PF02922">
    <property type="entry name" value="CBM_48"/>
    <property type="match status" value="1"/>
</dbReference>
<accession>A0ABV6YYC5</accession>
<keyword evidence="5 9" id="KW-0328">Glycosyltransferase</keyword>
<comment type="catalytic activity">
    <reaction evidence="1 9">
        <text>Transfers a segment of a (1-&gt;4)-alpha-D-glucan chain to a primary hydroxy group in a similar glucan chain.</text>
        <dbReference type="EC" id="2.4.1.18"/>
    </reaction>
</comment>
<comment type="subunit">
    <text evidence="9">Monomer.</text>
</comment>
<dbReference type="EMBL" id="JBHPBY010000164">
    <property type="protein sequence ID" value="MFC1851201.1"/>
    <property type="molecule type" value="Genomic_DNA"/>
</dbReference>
<evidence type="ECO:0000256" key="6">
    <source>
        <dbReference type="ARBA" id="ARBA00022679"/>
    </source>
</evidence>
<dbReference type="InterPro" id="IPR006048">
    <property type="entry name" value="A-amylase/branching_C"/>
</dbReference>
<dbReference type="SMART" id="SM00642">
    <property type="entry name" value="Aamy"/>
    <property type="match status" value="1"/>
</dbReference>
<dbReference type="InterPro" id="IPR044143">
    <property type="entry name" value="GlgB_N_E_set_prok"/>
</dbReference>
<evidence type="ECO:0000256" key="3">
    <source>
        <dbReference type="ARBA" id="ARBA00009000"/>
    </source>
</evidence>
<evidence type="ECO:0000313" key="12">
    <source>
        <dbReference type="Proteomes" id="UP001594351"/>
    </source>
</evidence>
<dbReference type="InterPro" id="IPR017853">
    <property type="entry name" value="GH"/>
</dbReference>
<organism evidence="11 12">
    <name type="scientific">candidate division CSSED10-310 bacterium</name>
    <dbReference type="NCBI Taxonomy" id="2855610"/>
    <lineage>
        <taxon>Bacteria</taxon>
        <taxon>Bacteria division CSSED10-310</taxon>
    </lineage>
</organism>
<evidence type="ECO:0000256" key="8">
    <source>
        <dbReference type="ARBA" id="ARBA00023277"/>
    </source>
</evidence>
<evidence type="ECO:0000256" key="4">
    <source>
        <dbReference type="ARBA" id="ARBA00022600"/>
    </source>
</evidence>
<evidence type="ECO:0000256" key="7">
    <source>
        <dbReference type="ARBA" id="ARBA00023056"/>
    </source>
</evidence>
<evidence type="ECO:0000313" key="11">
    <source>
        <dbReference type="EMBL" id="MFC1851201.1"/>
    </source>
</evidence>
<comment type="similarity">
    <text evidence="3 9">Belongs to the glycosyl hydrolase 13 family. GlgB subfamily.</text>
</comment>
<dbReference type="InterPro" id="IPR006047">
    <property type="entry name" value="GH13_cat_dom"/>
</dbReference>
<dbReference type="CDD" id="cd11322">
    <property type="entry name" value="AmyAc_Glg_BE"/>
    <property type="match status" value="1"/>
</dbReference>
<dbReference type="InterPro" id="IPR054169">
    <property type="entry name" value="GlgB_N"/>
</dbReference>
<feature type="domain" description="Glycosyl hydrolase family 13 catalytic" evidence="10">
    <location>
        <begin position="254"/>
        <end position="612"/>
    </location>
</feature>
<dbReference type="GO" id="GO:0003844">
    <property type="term" value="F:1,4-alpha-glucan branching enzyme activity"/>
    <property type="evidence" value="ECO:0007669"/>
    <property type="project" value="UniProtKB-EC"/>
</dbReference>
<comment type="pathway">
    <text evidence="2 9">Glycan biosynthesis; glycogen biosynthesis.</text>
</comment>
<dbReference type="SUPFAM" id="SSF51011">
    <property type="entry name" value="Glycosyl hydrolase domain"/>
    <property type="match status" value="1"/>
</dbReference>
<keyword evidence="8 9" id="KW-0119">Carbohydrate metabolism</keyword>
<dbReference type="PIRSF" id="PIRSF000463">
    <property type="entry name" value="GlgB"/>
    <property type="match status" value="1"/>
</dbReference>
<feature type="active site" description="Proton donor" evidence="9">
    <location>
        <position position="468"/>
    </location>
</feature>
<comment type="function">
    <text evidence="9">Catalyzes the formation of the alpha-1,6-glucosidic linkages in glycogen by scission of a 1,4-alpha-linked oligosaccharide from growing alpha-1,4-glucan chains and the subsequent attachment of the oligosaccharide to the alpha-1,6 position.</text>
</comment>
<keyword evidence="7 9" id="KW-0320">Glycogen biosynthesis</keyword>
<evidence type="ECO:0000256" key="5">
    <source>
        <dbReference type="ARBA" id="ARBA00022676"/>
    </source>
</evidence>
<dbReference type="NCBIfam" id="NF008967">
    <property type="entry name" value="PRK12313.1"/>
    <property type="match status" value="1"/>
</dbReference>
<evidence type="ECO:0000259" key="10">
    <source>
        <dbReference type="SMART" id="SM00642"/>
    </source>
</evidence>
<protein>
    <recommendedName>
        <fullName evidence="9">1,4-alpha-glucan branching enzyme GlgB</fullName>
        <ecNumber evidence="9">2.4.1.18</ecNumber>
    </recommendedName>
    <alternativeName>
        <fullName evidence="9">1,4-alpha-D-glucan:1,4-alpha-D-glucan 6-glucosyl-transferase</fullName>
    </alternativeName>
    <alternativeName>
        <fullName evidence="9">Alpha-(1-&gt;4)-glucan branching enzyme</fullName>
    </alternativeName>
    <alternativeName>
        <fullName evidence="9">Glycogen branching enzyme</fullName>
        <shortName evidence="9">BE</shortName>
    </alternativeName>
</protein>
<reference evidence="11 12" key="1">
    <citation type="submission" date="2024-09" db="EMBL/GenBank/DDBJ databases">
        <title>Laminarin stimulates single cell rates of sulfate reduction while oxygen inhibits transcriptomic activity in coastal marine sediment.</title>
        <authorList>
            <person name="Lindsay M."/>
            <person name="Orcutt B."/>
            <person name="Emerson D."/>
            <person name="Stepanauskas R."/>
            <person name="D'Angelo T."/>
        </authorList>
    </citation>
    <scope>NUCLEOTIDE SEQUENCE [LARGE SCALE GENOMIC DNA]</scope>
    <source>
        <strain evidence="11">SAG AM-311-K15</strain>
    </source>
</reference>
<dbReference type="EC" id="2.4.1.18" evidence="9"/>